<feature type="chain" id="PRO_5043459772" description="Ankyrin repeat domain-containing protein" evidence="1">
    <location>
        <begin position="18"/>
        <end position="270"/>
    </location>
</feature>
<accession>A0AAU8ZR06</accession>
<sequence length="270" mass="31207">MKYILVFLFFVSGSALAKCDKNNFDQCKTCDQLSKAVDLSEPDRGDYYRGALWNGLYASYVRNCPAVAEKLLEHGATPSLGGANAALPVVVSGKWPHDNKKINEDWLALLIKYKVNINHIPNERRSSYEIYLNNKELIEYPDIWQKFMDYSHPAPIDMARNIEWCSDKERMPILFKVLDICTLNEIHELDDNISPASDIADAVMESCKEDLKYVSDAFLCQALEADKKISDNEKIEWFKEMETKAYNDIYSKRRKIIMKKILEIRSNNRN</sequence>
<organism evidence="2 3">
    <name type="scientific">Morganella morganii</name>
    <name type="common">Proteus morganii</name>
    <dbReference type="NCBI Taxonomy" id="582"/>
    <lineage>
        <taxon>Bacteria</taxon>
        <taxon>Pseudomonadati</taxon>
        <taxon>Pseudomonadota</taxon>
        <taxon>Gammaproteobacteria</taxon>
        <taxon>Enterobacterales</taxon>
        <taxon>Morganellaceae</taxon>
        <taxon>Morganella</taxon>
    </lineage>
</organism>
<proteinExistence type="predicted"/>
<dbReference type="EMBL" id="CP028956">
    <property type="protein sequence ID" value="AWC95407.1"/>
    <property type="molecule type" value="Genomic_DNA"/>
</dbReference>
<evidence type="ECO:0008006" key="4">
    <source>
        <dbReference type="Google" id="ProtNLM"/>
    </source>
</evidence>
<feature type="signal peptide" evidence="1">
    <location>
        <begin position="1"/>
        <end position="17"/>
    </location>
</feature>
<gene>
    <name evidence="2" type="ORF">AM380_18065</name>
</gene>
<evidence type="ECO:0000313" key="3">
    <source>
        <dbReference type="Proteomes" id="UP000244682"/>
    </source>
</evidence>
<keyword evidence="1" id="KW-0732">Signal</keyword>
<protein>
    <recommendedName>
        <fullName evidence="4">Ankyrin repeat domain-containing protein</fullName>
    </recommendedName>
</protein>
<dbReference type="Proteomes" id="UP000244682">
    <property type="component" value="Chromosome"/>
</dbReference>
<evidence type="ECO:0000313" key="2">
    <source>
        <dbReference type="EMBL" id="AWC95407.1"/>
    </source>
</evidence>
<evidence type="ECO:0000256" key="1">
    <source>
        <dbReference type="SAM" id="SignalP"/>
    </source>
</evidence>
<dbReference type="RefSeq" id="WP_004239558.1">
    <property type="nucleotide sequence ID" value="NZ_CAXOJW010000001.1"/>
</dbReference>
<name>A0AAU8ZR06_MORMO</name>
<dbReference type="AlphaFoldDB" id="A0AAU8ZR06"/>
<reference evidence="2 3" key="1">
    <citation type="submission" date="2018-04" db="EMBL/GenBank/DDBJ databases">
        <title>Whole genome sequencing of Morganella morganii AR_0133.</title>
        <authorList>
            <person name="Conlan S."/>
            <person name="Thomas P.J."/>
            <person name="Mullikin J."/>
            <person name="Frank K.M."/>
            <person name="Segre J.A."/>
        </authorList>
    </citation>
    <scope>NUCLEOTIDE SEQUENCE [LARGE SCALE GENOMIC DNA]</scope>
    <source>
        <strain evidence="2 3">AR_0133</strain>
    </source>
</reference>